<dbReference type="Proteomes" id="UP000749471">
    <property type="component" value="Unassembled WGS sequence"/>
</dbReference>
<proteinExistence type="predicted"/>
<accession>A0ABS6E1A4</accession>
<feature type="domain" description="DUF5301" evidence="1">
    <location>
        <begin position="24"/>
        <end position="101"/>
    </location>
</feature>
<comment type="caution">
    <text evidence="2">The sequence shown here is derived from an EMBL/GenBank/DDBJ whole genome shotgun (WGS) entry which is preliminary data.</text>
</comment>
<protein>
    <submittedName>
        <fullName evidence="2">DUF5301 domain-containing protein</fullName>
    </submittedName>
</protein>
<dbReference type="RefSeq" id="WP_216515907.1">
    <property type="nucleotide sequence ID" value="NZ_JAHLPM010000001.1"/>
</dbReference>
<evidence type="ECO:0000313" key="3">
    <source>
        <dbReference type="Proteomes" id="UP000749471"/>
    </source>
</evidence>
<name>A0ABS6E1A4_9FIRM</name>
<gene>
    <name evidence="2" type="ORF">KQI42_01085</name>
</gene>
<sequence length="104" mass="11809">MLIIAFVAICIGLISNPKSEFHNNIVIPNAEDILSVQMTEWESKQVTSKSSAIRITDYNHILTLKNLVSSEKKIDRKSIQDVPLVDNYIKIELNKQKEVTTLLL</sequence>
<keyword evidence="3" id="KW-1185">Reference proteome</keyword>
<evidence type="ECO:0000313" key="2">
    <source>
        <dbReference type="EMBL" id="MBU5436579.1"/>
    </source>
</evidence>
<dbReference type="EMBL" id="JAHLPM010000001">
    <property type="protein sequence ID" value="MBU5436579.1"/>
    <property type="molecule type" value="Genomic_DNA"/>
</dbReference>
<organism evidence="2 3">
    <name type="scientific">Tissierella simiarum</name>
    <dbReference type="NCBI Taxonomy" id="2841534"/>
    <lineage>
        <taxon>Bacteria</taxon>
        <taxon>Bacillati</taxon>
        <taxon>Bacillota</taxon>
        <taxon>Tissierellia</taxon>
        <taxon>Tissierellales</taxon>
        <taxon>Tissierellaceae</taxon>
        <taxon>Tissierella</taxon>
    </lineage>
</organism>
<evidence type="ECO:0000259" key="1">
    <source>
        <dbReference type="Pfam" id="PF17225"/>
    </source>
</evidence>
<dbReference type="InterPro" id="IPR033782">
    <property type="entry name" value="DUF5301"/>
</dbReference>
<reference evidence="2 3" key="1">
    <citation type="submission" date="2021-06" db="EMBL/GenBank/DDBJ databases">
        <authorList>
            <person name="Sun Q."/>
            <person name="Li D."/>
        </authorList>
    </citation>
    <scope>NUCLEOTIDE SEQUENCE [LARGE SCALE GENOMIC DNA]</scope>
    <source>
        <strain evidence="2 3">MSJ-40</strain>
    </source>
</reference>
<dbReference type="Pfam" id="PF17225">
    <property type="entry name" value="DUF5301"/>
    <property type="match status" value="1"/>
</dbReference>